<keyword evidence="3" id="KW-1185">Reference proteome</keyword>
<reference evidence="2" key="1">
    <citation type="submission" date="2023-06" db="EMBL/GenBank/DDBJ databases">
        <title>Genomic of Parafulvivirga corallium.</title>
        <authorList>
            <person name="Wang G."/>
        </authorList>
    </citation>
    <scope>NUCLEOTIDE SEQUENCE</scope>
    <source>
        <strain evidence="2">BMA10</strain>
    </source>
</reference>
<dbReference type="Proteomes" id="UP001172082">
    <property type="component" value="Unassembled WGS sequence"/>
</dbReference>
<sequence length="443" mass="49651">MKKLCYILILLLLIQTGYAQNIKALVGGTLIDGFGAEPIRNSVIIIEGEKIKAIGQVGQLQVPDGAEIISTEGMSVLPGLWDMHVHLMINGHSNYTYWDKTYPPFFEKVIMPASAHQLLMAGVTSARDLGAPLKESIAVRDAINRGDIPGPTMYMSGPFIQHKPYPGTEQFRWGVNGEKDARDKVRQLAEAGVDCIKLIDQDQMTMDEVLAVVDEAHQHNLTVVAHGHRPEEIRRGLIAGVDCFEHTGLSSAPEYPEDVMNMLKERTAQMNLGPLFWTPTVEGLYNYEYVRDNPEKLDNDSWHLDLPDSIIQDIKQSIQHPDRLPYFQITPTRRPTLETKVNQLKDAGVVLLIGTDSGIPMKFHSQSTWNELDVWVNEFGFDPMYAIKAATYWPSVLMGVDKEVGTISEGKYADIIAVKGDVLRYISLLQDVDLVIKHGKRYK</sequence>
<dbReference type="SUPFAM" id="SSF51338">
    <property type="entry name" value="Composite domain of metallo-dependent hydrolases"/>
    <property type="match status" value="1"/>
</dbReference>
<dbReference type="PANTHER" id="PTHR43135:SF3">
    <property type="entry name" value="ALPHA-D-RIBOSE 1-METHYLPHOSPHONATE 5-TRIPHOSPHATE DIPHOSPHATASE"/>
    <property type="match status" value="1"/>
</dbReference>
<dbReference type="Pfam" id="PF01979">
    <property type="entry name" value="Amidohydro_1"/>
    <property type="match status" value="1"/>
</dbReference>
<dbReference type="Gene3D" id="2.30.40.10">
    <property type="entry name" value="Urease, subunit C, domain 1"/>
    <property type="match status" value="1"/>
</dbReference>
<dbReference type="EMBL" id="JAUJEA010000008">
    <property type="protein sequence ID" value="MDN5203645.1"/>
    <property type="molecule type" value="Genomic_DNA"/>
</dbReference>
<comment type="caution">
    <text evidence="2">The sequence shown here is derived from an EMBL/GenBank/DDBJ whole genome shotgun (WGS) entry which is preliminary data.</text>
</comment>
<dbReference type="Gene3D" id="3.20.20.140">
    <property type="entry name" value="Metal-dependent hydrolases"/>
    <property type="match status" value="1"/>
</dbReference>
<name>A0ABT8KSB4_9BACT</name>
<protein>
    <submittedName>
        <fullName evidence="2">Amidohydrolase family protein</fullName>
    </submittedName>
</protein>
<dbReference type="SUPFAM" id="SSF51556">
    <property type="entry name" value="Metallo-dependent hydrolases"/>
    <property type="match status" value="1"/>
</dbReference>
<dbReference type="InterPro" id="IPR006680">
    <property type="entry name" value="Amidohydro-rel"/>
</dbReference>
<dbReference type="RefSeq" id="WP_346753668.1">
    <property type="nucleotide sequence ID" value="NZ_JAUJEA010000008.1"/>
</dbReference>
<evidence type="ECO:0000313" key="2">
    <source>
        <dbReference type="EMBL" id="MDN5203645.1"/>
    </source>
</evidence>
<organism evidence="2 3">
    <name type="scientific">Splendidivirga corallicola</name>
    <dbReference type="NCBI Taxonomy" id="3051826"/>
    <lineage>
        <taxon>Bacteria</taxon>
        <taxon>Pseudomonadati</taxon>
        <taxon>Bacteroidota</taxon>
        <taxon>Cytophagia</taxon>
        <taxon>Cytophagales</taxon>
        <taxon>Splendidivirgaceae</taxon>
        <taxon>Splendidivirga</taxon>
    </lineage>
</organism>
<evidence type="ECO:0000259" key="1">
    <source>
        <dbReference type="Pfam" id="PF01979"/>
    </source>
</evidence>
<proteinExistence type="predicted"/>
<dbReference type="PANTHER" id="PTHR43135">
    <property type="entry name" value="ALPHA-D-RIBOSE 1-METHYLPHOSPHONATE 5-TRIPHOSPHATE DIPHOSPHATASE"/>
    <property type="match status" value="1"/>
</dbReference>
<gene>
    <name evidence="2" type="ORF">QQ008_19810</name>
</gene>
<feature type="domain" description="Amidohydrolase-related" evidence="1">
    <location>
        <begin position="76"/>
        <end position="440"/>
    </location>
</feature>
<dbReference type="InterPro" id="IPR011059">
    <property type="entry name" value="Metal-dep_hydrolase_composite"/>
</dbReference>
<accession>A0ABT8KSB4</accession>
<dbReference type="InterPro" id="IPR051781">
    <property type="entry name" value="Metallo-dep_Hydrolase"/>
</dbReference>
<evidence type="ECO:0000313" key="3">
    <source>
        <dbReference type="Proteomes" id="UP001172082"/>
    </source>
</evidence>
<dbReference type="InterPro" id="IPR032466">
    <property type="entry name" value="Metal_Hydrolase"/>
</dbReference>